<dbReference type="KEGG" id="smr:Smar_0207"/>
<keyword evidence="1" id="KW-0472">Membrane</keyword>
<accession>A3DL10</accession>
<keyword evidence="1" id="KW-1133">Transmembrane helix</keyword>
<dbReference type="Pfam" id="PF05552">
    <property type="entry name" value="MS_channel_1st_1"/>
    <property type="match status" value="2"/>
</dbReference>
<feature type="transmembrane region" description="Helical" evidence="1">
    <location>
        <begin position="188"/>
        <end position="209"/>
    </location>
</feature>
<reference evidence="2 3" key="2">
    <citation type="journal article" date="2009" name="Stand. Genomic Sci.">
        <title>Complete genome sequence of Staphylothermus marinus Stetter and Fiala 1986 type strain F1.</title>
        <authorList>
            <person name="Anderson I.J."/>
            <person name="Sun H."/>
            <person name="Lapidus A."/>
            <person name="Copeland A."/>
            <person name="Glavina Del Rio T."/>
            <person name="Tice H."/>
            <person name="Dalin E."/>
            <person name="Lucas S."/>
            <person name="Barry K."/>
            <person name="Land M."/>
            <person name="Richardson P."/>
            <person name="Huber H."/>
            <person name="Kyrpides N.C."/>
        </authorList>
    </citation>
    <scope>NUCLEOTIDE SEQUENCE [LARGE SCALE GENOMIC DNA]</scope>
    <source>
        <strain evidence="3">ATCC 43588 / DSM 3639 / JCM 9404 / F1</strain>
    </source>
</reference>
<evidence type="ECO:0000313" key="2">
    <source>
        <dbReference type="EMBL" id="ABN69320.1"/>
    </source>
</evidence>
<keyword evidence="3" id="KW-1185">Reference proteome</keyword>
<feature type="transmembrane region" description="Helical" evidence="1">
    <location>
        <begin position="356"/>
        <end position="381"/>
    </location>
</feature>
<sequence>MSDVLGNLSSSFNEAISQIIYYLPKIIGAIIIVLIGYIVGVLVKDATSIIINKLFEKPLEKTKFGKSIKEAGVDLGNLIGILVMALVIIISIVAAIDILSLTGYTGELVRAIAIAILNITAGITILAIGIPVSIIFAEYIANFFGGSFKDKHELAVSLIYDITALVLSVFVIALAVKVMFQYNLLLDYIVSAAPGFITASIILFIGYVLGDAIGKIVDKIIDAIVEKPLEATDIGQSIKSMNIDLSGLIGGLTKAFVIVVSIVAAVEIINLGGLTGELVYQIALYLPKLIGGITLLTLGLILSVALARYVGKFLHAMFKEKYSGLASLAENLILLGLITVILTISLNIMLLQGSLIYPLILGIIVIVVGVYVAGTVGSVLAETYPTYKRLAPFIESLIVLIFIVIGASGIFSQFVGATSVINTIAWGLSIAFALVLIPVVFHYTRLAWREASKSTEEAGKS</sequence>
<dbReference type="RefSeq" id="WP_011838511.1">
    <property type="nucleotide sequence ID" value="NC_009033.1"/>
</dbReference>
<feature type="transmembrane region" description="Helical" evidence="1">
    <location>
        <begin position="332"/>
        <end position="350"/>
    </location>
</feature>
<dbReference type="EMBL" id="CP000575">
    <property type="protein sequence ID" value="ABN69320.1"/>
    <property type="molecule type" value="Genomic_DNA"/>
</dbReference>
<dbReference type="InterPro" id="IPR008910">
    <property type="entry name" value="MSC_TM_helix"/>
</dbReference>
<feature type="transmembrane region" description="Helical" evidence="1">
    <location>
        <begin position="393"/>
        <end position="412"/>
    </location>
</feature>
<feature type="transmembrane region" description="Helical" evidence="1">
    <location>
        <begin position="108"/>
        <end position="137"/>
    </location>
</feature>
<dbReference type="HOGENOM" id="CLU_592673_0_0_2"/>
<feature type="transmembrane region" description="Helical" evidence="1">
    <location>
        <begin position="75"/>
        <end position="96"/>
    </location>
</feature>
<dbReference type="AlphaFoldDB" id="A3DL10"/>
<name>A3DL10_STAMF</name>
<dbReference type="STRING" id="399550.Smar_0207"/>
<dbReference type="OrthoDB" id="378388at2157"/>
<feature type="transmembrane region" description="Helical" evidence="1">
    <location>
        <begin position="20"/>
        <end position="43"/>
    </location>
</feature>
<feature type="transmembrane region" description="Helical" evidence="1">
    <location>
        <begin position="424"/>
        <end position="444"/>
    </location>
</feature>
<dbReference type="GeneID" id="4906543"/>
<protein>
    <submittedName>
        <fullName evidence="2">Conserved TM helix repeat-containing protein</fullName>
    </submittedName>
</protein>
<evidence type="ECO:0000313" key="3">
    <source>
        <dbReference type="Proteomes" id="UP000000254"/>
    </source>
</evidence>
<feature type="transmembrane region" description="Helical" evidence="1">
    <location>
        <begin position="158"/>
        <end position="176"/>
    </location>
</feature>
<organism evidence="2 3">
    <name type="scientific">Staphylothermus marinus (strain ATCC 43588 / DSM 3639 / JCM 9404 / F1)</name>
    <dbReference type="NCBI Taxonomy" id="399550"/>
    <lineage>
        <taxon>Archaea</taxon>
        <taxon>Thermoproteota</taxon>
        <taxon>Thermoprotei</taxon>
        <taxon>Desulfurococcales</taxon>
        <taxon>Desulfurococcaceae</taxon>
        <taxon>Staphylothermus</taxon>
    </lineage>
</organism>
<keyword evidence="1" id="KW-0812">Transmembrane</keyword>
<reference evidence="3" key="1">
    <citation type="journal article" date="2009" name="BMC Genomics">
        <title>The complete genome sequence of Staphylothermus marinus reveals differences in sulfur metabolism among heterotrophic Crenarchaeota.</title>
        <authorList>
            <person name="Anderson I.J."/>
            <person name="Dharmarajan L."/>
            <person name="Rodriguez J."/>
            <person name="Hooper S."/>
            <person name="Porat I."/>
            <person name="Ulrich L.E."/>
            <person name="Elkins J.G."/>
            <person name="Mavromatis K."/>
            <person name="Sun H."/>
            <person name="Land M."/>
            <person name="Lapidus A."/>
            <person name="Lucas S."/>
            <person name="Barry K."/>
            <person name="Huber H."/>
            <person name="Zhulin I.B."/>
            <person name="Whitman W.B."/>
            <person name="Mukhopadhyay B."/>
            <person name="Woese C."/>
            <person name="Bristow J."/>
            <person name="Kyrpides N."/>
        </authorList>
    </citation>
    <scope>NUCLEOTIDE SEQUENCE [LARGE SCALE GENOMIC DNA]</scope>
    <source>
        <strain evidence="3">ATCC 43588 / DSM 3639 / JCM 9404 / F1</strain>
    </source>
</reference>
<gene>
    <name evidence="2" type="ordered locus">Smar_0207</name>
</gene>
<dbReference type="Proteomes" id="UP000000254">
    <property type="component" value="Chromosome"/>
</dbReference>
<proteinExistence type="predicted"/>
<dbReference type="eggNOG" id="arCOG01572">
    <property type="taxonomic scope" value="Archaea"/>
</dbReference>
<feature type="transmembrane region" description="Helical" evidence="1">
    <location>
        <begin position="289"/>
        <end position="311"/>
    </location>
</feature>
<feature type="transmembrane region" description="Helical" evidence="1">
    <location>
        <begin position="245"/>
        <end position="269"/>
    </location>
</feature>
<evidence type="ECO:0000256" key="1">
    <source>
        <dbReference type="SAM" id="Phobius"/>
    </source>
</evidence>